<dbReference type="PANTHER" id="PTHR30390">
    <property type="entry name" value="SEDOHEPTULOSE 7-PHOSPHATE ISOMERASE / DNAA INITIATOR-ASSOCIATING FACTOR FOR REPLICATION INITIATION"/>
    <property type="match status" value="1"/>
</dbReference>
<keyword evidence="3" id="KW-1185">Reference proteome</keyword>
<sequence>MDISAAGYVQKAERLVRDVATSQAAAVGEAADLLCACLRGDGVIQAFGSGHSEAIAMEIAGRAGGLVPTNRLALRDLVLYGGEPPSVLGSPELERDPSIARRIYELAPVRPQDAFVIISSSGVNGSVVELASIVKERGHRLVALTSVRHSTEMKSRHPSGLKLLDLADVVLDNGAPYGDAIMPLPEGGTFGAVSTITSALLAQMVIAEVVRKLLQAGEVPPIYRSSNVVGGDEHNQELESRYAGRIRRGG</sequence>
<dbReference type="GO" id="GO:0016853">
    <property type="term" value="F:isomerase activity"/>
    <property type="evidence" value="ECO:0007669"/>
    <property type="project" value="UniProtKB-KW"/>
</dbReference>
<protein>
    <submittedName>
        <fullName evidence="2">Sugar isomerase domain-containing protein</fullName>
    </submittedName>
</protein>
<dbReference type="EMBL" id="BAAAZR010000011">
    <property type="protein sequence ID" value="GAA3819771.1"/>
    <property type="molecule type" value="Genomic_DNA"/>
</dbReference>
<organism evidence="2 3">
    <name type="scientific">Sphaerisporangium flaviroseum</name>
    <dbReference type="NCBI Taxonomy" id="509199"/>
    <lineage>
        <taxon>Bacteria</taxon>
        <taxon>Bacillati</taxon>
        <taxon>Actinomycetota</taxon>
        <taxon>Actinomycetes</taxon>
        <taxon>Streptosporangiales</taxon>
        <taxon>Streptosporangiaceae</taxon>
        <taxon>Sphaerisporangium</taxon>
    </lineage>
</organism>
<dbReference type="NCBIfam" id="NF002805">
    <property type="entry name" value="PRK02947.1"/>
    <property type="match status" value="1"/>
</dbReference>
<dbReference type="InterPro" id="IPR050099">
    <property type="entry name" value="SIS_GmhA/DiaA_subfam"/>
</dbReference>
<keyword evidence="2" id="KW-0413">Isomerase</keyword>
<dbReference type="Proteomes" id="UP001500888">
    <property type="component" value="Unassembled WGS sequence"/>
</dbReference>
<evidence type="ECO:0000313" key="2">
    <source>
        <dbReference type="EMBL" id="GAA3819771.1"/>
    </source>
</evidence>
<evidence type="ECO:0000259" key="1">
    <source>
        <dbReference type="PROSITE" id="PS51464"/>
    </source>
</evidence>
<dbReference type="CDD" id="cd05013">
    <property type="entry name" value="SIS_RpiR"/>
    <property type="match status" value="1"/>
</dbReference>
<dbReference type="InterPro" id="IPR035472">
    <property type="entry name" value="RpiR-like_SIS"/>
</dbReference>
<dbReference type="RefSeq" id="WP_344943518.1">
    <property type="nucleotide sequence ID" value="NZ_BAAAZR010000011.1"/>
</dbReference>
<proteinExistence type="predicted"/>
<dbReference type="Pfam" id="PF13580">
    <property type="entry name" value="SIS_2"/>
    <property type="match status" value="1"/>
</dbReference>
<dbReference type="Gene3D" id="3.40.50.10490">
    <property type="entry name" value="Glucose-6-phosphate isomerase like protein, domain 1"/>
    <property type="match status" value="1"/>
</dbReference>
<accession>A0ABP7IJH4</accession>
<dbReference type="PANTHER" id="PTHR30390:SF7">
    <property type="entry name" value="PHOSPHOHEPTOSE ISOMERASE"/>
    <property type="match status" value="1"/>
</dbReference>
<dbReference type="InterPro" id="IPR001347">
    <property type="entry name" value="SIS_dom"/>
</dbReference>
<evidence type="ECO:0000313" key="3">
    <source>
        <dbReference type="Proteomes" id="UP001500888"/>
    </source>
</evidence>
<reference evidence="3" key="1">
    <citation type="journal article" date="2019" name="Int. J. Syst. Evol. Microbiol.">
        <title>The Global Catalogue of Microorganisms (GCM) 10K type strain sequencing project: providing services to taxonomists for standard genome sequencing and annotation.</title>
        <authorList>
            <consortium name="The Broad Institute Genomics Platform"/>
            <consortium name="The Broad Institute Genome Sequencing Center for Infectious Disease"/>
            <person name="Wu L."/>
            <person name="Ma J."/>
        </authorList>
    </citation>
    <scope>NUCLEOTIDE SEQUENCE [LARGE SCALE GENOMIC DNA]</scope>
    <source>
        <strain evidence="3">JCM 16908</strain>
    </source>
</reference>
<feature type="domain" description="SIS" evidence="1">
    <location>
        <begin position="34"/>
        <end position="215"/>
    </location>
</feature>
<dbReference type="PROSITE" id="PS51464">
    <property type="entry name" value="SIS"/>
    <property type="match status" value="1"/>
</dbReference>
<dbReference type="InterPro" id="IPR046348">
    <property type="entry name" value="SIS_dom_sf"/>
</dbReference>
<name>A0ABP7IJH4_9ACTN</name>
<gene>
    <name evidence="2" type="ORF">GCM10022226_45240</name>
</gene>
<comment type="caution">
    <text evidence="2">The sequence shown here is derived from an EMBL/GenBank/DDBJ whole genome shotgun (WGS) entry which is preliminary data.</text>
</comment>
<dbReference type="SUPFAM" id="SSF53697">
    <property type="entry name" value="SIS domain"/>
    <property type="match status" value="1"/>
</dbReference>